<keyword evidence="4" id="KW-1185">Reference proteome</keyword>
<feature type="chain" id="PRO_5045339971" evidence="2">
    <location>
        <begin position="28"/>
        <end position="196"/>
    </location>
</feature>
<gene>
    <name evidence="3" type="ORF">ACFSDX_21625</name>
</gene>
<accession>A0ABW4R062</accession>
<evidence type="ECO:0000256" key="2">
    <source>
        <dbReference type="SAM" id="SignalP"/>
    </source>
</evidence>
<dbReference type="InterPro" id="IPR021314">
    <property type="entry name" value="DUF2911"/>
</dbReference>
<evidence type="ECO:0000313" key="4">
    <source>
        <dbReference type="Proteomes" id="UP001597197"/>
    </source>
</evidence>
<proteinExistence type="predicted"/>
<feature type="compositionally biased region" description="Basic and acidic residues" evidence="1">
    <location>
        <begin position="40"/>
        <end position="49"/>
    </location>
</feature>
<feature type="compositionally biased region" description="Low complexity" evidence="1">
    <location>
        <begin position="30"/>
        <end position="39"/>
    </location>
</feature>
<keyword evidence="2" id="KW-0732">Signal</keyword>
<feature type="region of interest" description="Disordered" evidence="1">
    <location>
        <begin position="30"/>
        <end position="58"/>
    </location>
</feature>
<comment type="caution">
    <text evidence="3">The sequence shown here is derived from an EMBL/GenBank/DDBJ whole genome shotgun (WGS) entry which is preliminary data.</text>
</comment>
<organism evidence="3 4">
    <name type="scientific">Hymenobacter bucti</name>
    <dbReference type="NCBI Taxonomy" id="1844114"/>
    <lineage>
        <taxon>Bacteria</taxon>
        <taxon>Pseudomonadati</taxon>
        <taxon>Bacteroidota</taxon>
        <taxon>Cytophagia</taxon>
        <taxon>Cytophagales</taxon>
        <taxon>Hymenobacteraceae</taxon>
        <taxon>Hymenobacter</taxon>
    </lineage>
</organism>
<dbReference type="Pfam" id="PF11138">
    <property type="entry name" value="DUF2911"/>
    <property type="match status" value="1"/>
</dbReference>
<dbReference type="EMBL" id="JBHUFD010000018">
    <property type="protein sequence ID" value="MFD1875049.1"/>
    <property type="molecule type" value="Genomic_DNA"/>
</dbReference>
<protein>
    <submittedName>
        <fullName evidence="3">DUF2911 domain-containing protein</fullName>
    </submittedName>
</protein>
<name>A0ABW4R062_9BACT</name>
<feature type="signal peptide" evidence="2">
    <location>
        <begin position="1"/>
        <end position="27"/>
    </location>
</feature>
<reference evidence="4" key="1">
    <citation type="journal article" date="2019" name="Int. J. Syst. Evol. Microbiol.">
        <title>The Global Catalogue of Microorganisms (GCM) 10K type strain sequencing project: providing services to taxonomists for standard genome sequencing and annotation.</title>
        <authorList>
            <consortium name="The Broad Institute Genomics Platform"/>
            <consortium name="The Broad Institute Genome Sequencing Center for Infectious Disease"/>
            <person name="Wu L."/>
            <person name="Ma J."/>
        </authorList>
    </citation>
    <scope>NUCLEOTIDE SEQUENCE [LARGE SCALE GENOMIC DNA]</scope>
    <source>
        <strain evidence="4">CGMCC 1.15795</strain>
    </source>
</reference>
<evidence type="ECO:0000313" key="3">
    <source>
        <dbReference type="EMBL" id="MFD1875049.1"/>
    </source>
</evidence>
<evidence type="ECO:0000256" key="1">
    <source>
        <dbReference type="SAM" id="MobiDB-lite"/>
    </source>
</evidence>
<dbReference type="RefSeq" id="WP_382317377.1">
    <property type="nucleotide sequence ID" value="NZ_JBHUFD010000018.1"/>
</dbReference>
<sequence length="196" mass="21112">MRFFSSHFLVAAVAGTALVLGSYSAQAQAQTQTTMPEPAQAKKPEDKSKRPSPPAVVKTNVRGTDVTIDYSRPSLKDRAVFGEKSPLAPVGEVWRTGANEATTFTVSKDVKIEGQTLAAGTYGLFTIPGATEWTIIFNKTAKQWGAYEYKAADDVLRVKVKPTTVATPAEQFTITADKSGKVTMMWGKTAASFTVK</sequence>
<dbReference type="Proteomes" id="UP001597197">
    <property type="component" value="Unassembled WGS sequence"/>
</dbReference>